<keyword evidence="3" id="KW-1185">Reference proteome</keyword>
<reference evidence="4" key="2">
    <citation type="submission" date="2025-08" db="UniProtKB">
        <authorList>
            <consortium name="RefSeq"/>
        </authorList>
    </citation>
    <scope>IDENTIFICATION</scope>
</reference>
<reference evidence="3" key="1">
    <citation type="submission" date="2025-05" db="UniProtKB">
        <authorList>
            <consortium name="RefSeq"/>
        </authorList>
    </citation>
    <scope>NUCLEOTIDE SEQUENCE [LARGE SCALE GENOMIC DNA]</scope>
</reference>
<accession>A0ABM5FS22</accession>
<sequence>MLPGSIQISGETLSSAEIRDICESLRENSIKLLSLRGCQLSDRDFGRICRGVAESHSLAQLNLNLGIVSSINRVKQLAEALKTNRSVQSLFLHGSPLTDAGLAVLNPALSIHPSLVALDLGDCMLGDEGINLICGLLPPDGAKSGLKELTLSANPGITAKGWGRLAIAVAHSSQVRVLNLDYNPLGDQIAGMLAVSVASSRTLEVLDLEGTGLTNQSALILLDMVENYPTALRTLILAENNISPELQQQISDLLSEGEEEEENETREVMAREKNAWICQSSKATGPRLQGGGEIRAGEIGEPFR</sequence>
<dbReference type="RefSeq" id="XP_072848209.1">
    <property type="nucleotide sequence ID" value="XM_072992108.1"/>
</dbReference>
<dbReference type="Pfam" id="PF13516">
    <property type="entry name" value="LRR_6"/>
    <property type="match status" value="1"/>
</dbReference>
<evidence type="ECO:0000313" key="4">
    <source>
        <dbReference type="RefSeq" id="XP_072848209.1"/>
    </source>
</evidence>
<dbReference type="Proteomes" id="UP001652642">
    <property type="component" value="Chromosome 1"/>
</dbReference>
<keyword evidence="1" id="KW-0677">Repeat</keyword>
<evidence type="ECO:0000256" key="2">
    <source>
        <dbReference type="SAM" id="MobiDB-lite"/>
    </source>
</evidence>
<dbReference type="InterPro" id="IPR052201">
    <property type="entry name" value="LRR-containing_regulator"/>
</dbReference>
<gene>
    <name evidence="4" type="primary">LRRC73</name>
</gene>
<dbReference type="InterPro" id="IPR001611">
    <property type="entry name" value="Leu-rich_rpt"/>
</dbReference>
<proteinExistence type="predicted"/>
<evidence type="ECO:0000313" key="3">
    <source>
        <dbReference type="Proteomes" id="UP001652642"/>
    </source>
</evidence>
<dbReference type="SMART" id="SM00368">
    <property type="entry name" value="LRR_RI"/>
    <property type="match status" value="7"/>
</dbReference>
<feature type="compositionally biased region" description="Basic and acidic residues" evidence="2">
    <location>
        <begin position="295"/>
        <end position="304"/>
    </location>
</feature>
<protein>
    <submittedName>
        <fullName evidence="4">Leucine-rich repeat-containing protein 73 isoform X2</fullName>
    </submittedName>
</protein>
<dbReference type="PANTHER" id="PTHR24111">
    <property type="entry name" value="LEUCINE-RICH REPEAT-CONTAINING PROTEIN 34"/>
    <property type="match status" value="1"/>
</dbReference>
<dbReference type="PANTHER" id="PTHR24111:SF3">
    <property type="entry name" value="LEUCINE-RICH REPEAT-CONTAINING PROTEIN 73"/>
    <property type="match status" value="1"/>
</dbReference>
<evidence type="ECO:0000256" key="1">
    <source>
        <dbReference type="ARBA" id="ARBA00022737"/>
    </source>
</evidence>
<dbReference type="GeneID" id="110089045"/>
<dbReference type="Gene3D" id="3.80.10.10">
    <property type="entry name" value="Ribonuclease Inhibitor"/>
    <property type="match status" value="2"/>
</dbReference>
<feature type="region of interest" description="Disordered" evidence="2">
    <location>
        <begin position="282"/>
        <end position="304"/>
    </location>
</feature>
<dbReference type="SUPFAM" id="SSF52047">
    <property type="entry name" value="RNI-like"/>
    <property type="match status" value="1"/>
</dbReference>
<name>A0ABM5FS22_9SAUR</name>
<organism evidence="3 4">
    <name type="scientific">Pogona vitticeps</name>
    <name type="common">central bearded dragon</name>
    <dbReference type="NCBI Taxonomy" id="103695"/>
    <lineage>
        <taxon>Eukaryota</taxon>
        <taxon>Metazoa</taxon>
        <taxon>Chordata</taxon>
        <taxon>Craniata</taxon>
        <taxon>Vertebrata</taxon>
        <taxon>Euteleostomi</taxon>
        <taxon>Lepidosauria</taxon>
        <taxon>Squamata</taxon>
        <taxon>Bifurcata</taxon>
        <taxon>Unidentata</taxon>
        <taxon>Episquamata</taxon>
        <taxon>Toxicofera</taxon>
        <taxon>Iguania</taxon>
        <taxon>Acrodonta</taxon>
        <taxon>Agamidae</taxon>
        <taxon>Amphibolurinae</taxon>
        <taxon>Pogona</taxon>
    </lineage>
</organism>
<dbReference type="InterPro" id="IPR032675">
    <property type="entry name" value="LRR_dom_sf"/>
</dbReference>